<dbReference type="Gene3D" id="1.25.40.10">
    <property type="entry name" value="Tetratricopeptide repeat domain"/>
    <property type="match status" value="1"/>
</dbReference>
<name>A0A7M5UYV0_9CNID</name>
<dbReference type="GO" id="GO:0006457">
    <property type="term" value="P:protein folding"/>
    <property type="evidence" value="ECO:0007669"/>
    <property type="project" value="TreeGrafter"/>
</dbReference>
<protein>
    <recommendedName>
        <fullName evidence="4">Cns1/TTC4 wheel domain-containing protein</fullName>
    </recommendedName>
</protein>
<dbReference type="Proteomes" id="UP000594262">
    <property type="component" value="Unplaced"/>
</dbReference>
<evidence type="ECO:0000256" key="3">
    <source>
        <dbReference type="ARBA" id="ARBA00023602"/>
    </source>
</evidence>
<dbReference type="InterPro" id="IPR019734">
    <property type="entry name" value="TPR_rpt"/>
</dbReference>
<keyword evidence="1" id="KW-0677">Repeat</keyword>
<accession>A0A7M5UYV0</accession>
<dbReference type="GO" id="GO:0051879">
    <property type="term" value="F:Hsp90 protein binding"/>
    <property type="evidence" value="ECO:0007669"/>
    <property type="project" value="InterPro"/>
</dbReference>
<dbReference type="GO" id="GO:0030544">
    <property type="term" value="F:Hsp70 protein binding"/>
    <property type="evidence" value="ECO:0007669"/>
    <property type="project" value="TreeGrafter"/>
</dbReference>
<sequence length="369" mass="43462">MSKKKNKDYKYDGGLTSENVDEELLLNPAFMNEAPTQEQIDRSPALQALQKIKYDEENPEACALSHKEDGNYHFQRKEYRKAITAYTEGLKQKHDDEPLKAVLLTNRAAANFHLGNNRTALNDAIAALKYKPGHMKAIIRGAIACFDMEKYEECVTWCERGLKVDAKEQKLINYKKKAIHQKKQKERDERKQNMKQFNDLQRRKKMMDAMKERAVTFYSKDREEELDSNEHEATLEHLLFKRSPRSGAITLDENNEFHWPLYLLYPEYNQSDFVEDCHEDIRLSDQLNVVFSETPEWDVEKSYTPPNVEVFFEDTKRRQLIRVDPNVSLKTIIADKRYRINGECPTLMILSKNSDFYTKTFENQKFEDF</sequence>
<dbReference type="CDD" id="cd21380">
    <property type="entry name" value="CTWD_Cns1"/>
    <property type="match status" value="1"/>
</dbReference>
<dbReference type="InterPro" id="IPR011990">
    <property type="entry name" value="TPR-like_helical_dom_sf"/>
</dbReference>
<dbReference type="InterPro" id="IPR044059">
    <property type="entry name" value="Csn1/TTC4_wheel"/>
</dbReference>
<evidence type="ECO:0000313" key="5">
    <source>
        <dbReference type="EnsemblMetazoa" id="CLYHEMP000503.1"/>
    </source>
</evidence>
<dbReference type="PANTHER" id="PTHR46035:SF1">
    <property type="entry name" value="TETRATRICOPEPTIDE REPEAT PROTEIN 4"/>
    <property type="match status" value="1"/>
</dbReference>
<evidence type="ECO:0000313" key="6">
    <source>
        <dbReference type="Proteomes" id="UP000594262"/>
    </source>
</evidence>
<evidence type="ECO:0000256" key="1">
    <source>
        <dbReference type="ARBA" id="ARBA00022737"/>
    </source>
</evidence>
<reference evidence="5" key="1">
    <citation type="submission" date="2021-01" db="UniProtKB">
        <authorList>
            <consortium name="EnsemblMetazoa"/>
        </authorList>
    </citation>
    <scope>IDENTIFICATION</scope>
</reference>
<dbReference type="OrthoDB" id="420195at2759"/>
<organism evidence="5 6">
    <name type="scientific">Clytia hemisphaerica</name>
    <dbReference type="NCBI Taxonomy" id="252671"/>
    <lineage>
        <taxon>Eukaryota</taxon>
        <taxon>Metazoa</taxon>
        <taxon>Cnidaria</taxon>
        <taxon>Hydrozoa</taxon>
        <taxon>Hydroidolina</taxon>
        <taxon>Leptothecata</taxon>
        <taxon>Obeliida</taxon>
        <taxon>Clytiidae</taxon>
        <taxon>Clytia</taxon>
    </lineage>
</organism>
<dbReference type="GO" id="GO:0005634">
    <property type="term" value="C:nucleus"/>
    <property type="evidence" value="ECO:0007669"/>
    <property type="project" value="TreeGrafter"/>
</dbReference>
<comment type="similarity">
    <text evidence="3">Belongs to the TTC4 family.</text>
</comment>
<keyword evidence="2" id="KW-0802">TPR repeat</keyword>
<dbReference type="PANTHER" id="PTHR46035">
    <property type="entry name" value="TETRATRICOPEPTIDE REPEAT PROTEIN 4"/>
    <property type="match status" value="1"/>
</dbReference>
<dbReference type="Pfam" id="PF18972">
    <property type="entry name" value="Wheel"/>
    <property type="match status" value="1"/>
</dbReference>
<dbReference type="RefSeq" id="XP_066912842.1">
    <property type="nucleotide sequence ID" value="XM_067056741.1"/>
</dbReference>
<feature type="domain" description="Cns1/TTC4 wheel" evidence="4">
    <location>
        <begin position="252"/>
        <end position="355"/>
    </location>
</feature>
<dbReference type="GO" id="GO:0005829">
    <property type="term" value="C:cytosol"/>
    <property type="evidence" value="ECO:0007669"/>
    <property type="project" value="TreeGrafter"/>
</dbReference>
<evidence type="ECO:0000256" key="2">
    <source>
        <dbReference type="ARBA" id="ARBA00022803"/>
    </source>
</evidence>
<dbReference type="SMART" id="SM00028">
    <property type="entry name" value="TPR"/>
    <property type="match status" value="3"/>
</dbReference>
<keyword evidence="6" id="KW-1185">Reference proteome</keyword>
<dbReference type="GeneID" id="136800129"/>
<evidence type="ECO:0000259" key="4">
    <source>
        <dbReference type="Pfam" id="PF18972"/>
    </source>
</evidence>
<proteinExistence type="inferred from homology"/>
<dbReference type="AlphaFoldDB" id="A0A7M5UYV0"/>
<dbReference type="SUPFAM" id="SSF48452">
    <property type="entry name" value="TPR-like"/>
    <property type="match status" value="1"/>
</dbReference>
<dbReference type="EnsemblMetazoa" id="CLYHEMT000503.1">
    <property type="protein sequence ID" value="CLYHEMP000503.1"/>
    <property type="gene ID" value="CLYHEMG000503"/>
</dbReference>